<keyword evidence="2" id="KW-0813">Transport</keyword>
<comment type="similarity">
    <text evidence="1">Belongs to the hemerythrin family.</text>
</comment>
<dbReference type="InterPro" id="IPR012827">
    <property type="entry name" value="Hemerythrin_metal-bd"/>
</dbReference>
<evidence type="ECO:0000256" key="3">
    <source>
        <dbReference type="ARBA" id="ARBA00022723"/>
    </source>
</evidence>
<keyword evidence="2" id="KW-0561">Oxygen transport</keyword>
<evidence type="ECO:0000256" key="2">
    <source>
        <dbReference type="ARBA" id="ARBA00022621"/>
    </source>
</evidence>
<dbReference type="PROSITE" id="PS00550">
    <property type="entry name" value="HEMERYTHRINS"/>
    <property type="match status" value="1"/>
</dbReference>
<dbReference type="InterPro" id="IPR012312">
    <property type="entry name" value="Hemerythrin-like"/>
</dbReference>
<gene>
    <name evidence="6" type="ORF">LZ24_02127</name>
</gene>
<dbReference type="Gene3D" id="1.20.120.50">
    <property type="entry name" value="Hemerythrin-like"/>
    <property type="match status" value="1"/>
</dbReference>
<organism evidence="6 7">
    <name type="scientific">Desulfobotulus alkaliphilus</name>
    <dbReference type="NCBI Taxonomy" id="622671"/>
    <lineage>
        <taxon>Bacteria</taxon>
        <taxon>Pseudomonadati</taxon>
        <taxon>Thermodesulfobacteriota</taxon>
        <taxon>Desulfobacteria</taxon>
        <taxon>Desulfobacterales</taxon>
        <taxon>Desulfobacteraceae</taxon>
        <taxon>Desulfobotulus</taxon>
    </lineage>
</organism>
<name>A0A562RQ63_9BACT</name>
<comment type="caution">
    <text evidence="6">The sequence shown here is derived from an EMBL/GenBank/DDBJ whole genome shotgun (WGS) entry which is preliminary data.</text>
</comment>
<dbReference type="PANTHER" id="PTHR37164:SF1">
    <property type="entry name" value="BACTERIOHEMERYTHRIN"/>
    <property type="match status" value="1"/>
</dbReference>
<accession>A0A562RQ63</accession>
<dbReference type="RefSeq" id="WP_186443068.1">
    <property type="nucleotide sequence ID" value="NZ_VLLC01000015.1"/>
</dbReference>
<reference evidence="6 7" key="1">
    <citation type="submission" date="2019-07" db="EMBL/GenBank/DDBJ databases">
        <title>Genome sequencing of 100 strains of the haloalkaliphilic chemolithoautotrophic sulfur-oxidizing bacterium Thioalkalivibrio.</title>
        <authorList>
            <person name="Muyzer G."/>
        </authorList>
    </citation>
    <scope>NUCLEOTIDE SEQUENCE [LARGE SCALE GENOMIC DNA]</scope>
    <source>
        <strain evidence="6 7">ASO4-4</strain>
    </source>
</reference>
<dbReference type="Proteomes" id="UP000318307">
    <property type="component" value="Unassembled WGS sequence"/>
</dbReference>
<evidence type="ECO:0000256" key="4">
    <source>
        <dbReference type="ARBA" id="ARBA00023004"/>
    </source>
</evidence>
<keyword evidence="3" id="KW-0479">Metal-binding</keyword>
<feature type="domain" description="Hemerythrin-like" evidence="5">
    <location>
        <begin position="17"/>
        <end position="125"/>
    </location>
</feature>
<protein>
    <submittedName>
        <fullName evidence="6">Hemerythrin</fullName>
    </submittedName>
</protein>
<dbReference type="Pfam" id="PF01814">
    <property type="entry name" value="Hemerythrin"/>
    <property type="match status" value="1"/>
</dbReference>
<keyword evidence="7" id="KW-1185">Reference proteome</keyword>
<keyword evidence="4" id="KW-0408">Iron</keyword>
<dbReference type="InterPro" id="IPR050669">
    <property type="entry name" value="Hemerythrin"/>
</dbReference>
<dbReference type="CDD" id="cd12107">
    <property type="entry name" value="Hemerythrin"/>
    <property type="match status" value="1"/>
</dbReference>
<evidence type="ECO:0000313" key="6">
    <source>
        <dbReference type="EMBL" id="TWI71162.1"/>
    </source>
</evidence>
<dbReference type="PANTHER" id="PTHR37164">
    <property type="entry name" value="BACTERIOHEMERYTHRIN"/>
    <property type="match status" value="1"/>
</dbReference>
<dbReference type="InterPro" id="IPR035938">
    <property type="entry name" value="Hemerythrin-like_sf"/>
</dbReference>
<dbReference type="NCBIfam" id="TIGR02481">
    <property type="entry name" value="hemeryth_dom"/>
    <property type="match status" value="1"/>
</dbReference>
<dbReference type="InterPro" id="IPR016131">
    <property type="entry name" value="Haemerythrin_Fe_BS"/>
</dbReference>
<dbReference type="SUPFAM" id="SSF47188">
    <property type="entry name" value="Hemerythrin-like"/>
    <property type="match status" value="1"/>
</dbReference>
<dbReference type="AlphaFoldDB" id="A0A562RQ63"/>
<dbReference type="GO" id="GO:0005344">
    <property type="term" value="F:oxygen carrier activity"/>
    <property type="evidence" value="ECO:0007669"/>
    <property type="project" value="UniProtKB-KW"/>
</dbReference>
<dbReference type="EMBL" id="VLLC01000015">
    <property type="protein sequence ID" value="TWI71162.1"/>
    <property type="molecule type" value="Genomic_DNA"/>
</dbReference>
<evidence type="ECO:0000259" key="5">
    <source>
        <dbReference type="Pfam" id="PF01814"/>
    </source>
</evidence>
<proteinExistence type="inferred from homology"/>
<dbReference type="GO" id="GO:0046872">
    <property type="term" value="F:metal ion binding"/>
    <property type="evidence" value="ECO:0007669"/>
    <property type="project" value="UniProtKB-KW"/>
</dbReference>
<evidence type="ECO:0000313" key="7">
    <source>
        <dbReference type="Proteomes" id="UP000318307"/>
    </source>
</evidence>
<dbReference type="NCBIfam" id="NF033749">
    <property type="entry name" value="bact_hemeryth"/>
    <property type="match status" value="1"/>
</dbReference>
<sequence length="138" mass="16327">MPDHFQWQAEYAIGDPEIDAQHRMLFELANRIVTIMDPRKNFSELKASLQSLFDYIDVHFDAEEQLMEEWNYPELENHRLLHDGIRKDMVLLLKDAKDLDQLKKDLDMIINSWVLVHIRNEDAKVGVFRQKQQGSGYA</sequence>
<evidence type="ECO:0000256" key="1">
    <source>
        <dbReference type="ARBA" id="ARBA00010587"/>
    </source>
</evidence>